<evidence type="ECO:0000313" key="3">
    <source>
        <dbReference type="EnsemblPlants" id="KRH38209"/>
    </source>
</evidence>
<dbReference type="Proteomes" id="UP000008827">
    <property type="component" value="Chromosome 9"/>
</dbReference>
<organism evidence="2">
    <name type="scientific">Glycine max</name>
    <name type="common">Soybean</name>
    <name type="synonym">Glycine hispida</name>
    <dbReference type="NCBI Taxonomy" id="3847"/>
    <lineage>
        <taxon>Eukaryota</taxon>
        <taxon>Viridiplantae</taxon>
        <taxon>Streptophyta</taxon>
        <taxon>Embryophyta</taxon>
        <taxon>Tracheophyta</taxon>
        <taxon>Spermatophyta</taxon>
        <taxon>Magnoliopsida</taxon>
        <taxon>eudicotyledons</taxon>
        <taxon>Gunneridae</taxon>
        <taxon>Pentapetalae</taxon>
        <taxon>rosids</taxon>
        <taxon>fabids</taxon>
        <taxon>Fabales</taxon>
        <taxon>Fabaceae</taxon>
        <taxon>Papilionoideae</taxon>
        <taxon>50 kb inversion clade</taxon>
        <taxon>NPAAA clade</taxon>
        <taxon>indigoferoid/millettioid clade</taxon>
        <taxon>Phaseoleae</taxon>
        <taxon>Glycine</taxon>
        <taxon>Glycine subgen. Soja</taxon>
    </lineage>
</organism>
<dbReference type="InParanoid" id="A0A0R0I785"/>
<dbReference type="OrthoDB" id="1430605at2759"/>
<protein>
    <submittedName>
        <fullName evidence="2 3">Uncharacterized protein</fullName>
    </submittedName>
</protein>
<feature type="signal peptide" evidence="1">
    <location>
        <begin position="1"/>
        <end position="23"/>
    </location>
</feature>
<dbReference type="EnsemblPlants" id="KRH38209">
    <property type="protein sequence ID" value="KRH38209"/>
    <property type="gene ID" value="GLYMA_09G118500"/>
</dbReference>
<gene>
    <name evidence="2" type="ORF">GLYMA_09G118500</name>
</gene>
<dbReference type="EMBL" id="CM000842">
    <property type="protein sequence ID" value="KRH38209.1"/>
    <property type="molecule type" value="Genomic_DNA"/>
</dbReference>
<sequence>MPCLGRSCLILFVLVLLGASSTGECTRDLRDFESLFGSQLPKGPVPPSGPSSCHNKLSPYKYSKASFPDDYYNFCP</sequence>
<dbReference type="Gramene" id="KRH38209">
    <property type="protein sequence ID" value="KRH38209"/>
    <property type="gene ID" value="GLYMA_09G118500"/>
</dbReference>
<keyword evidence="1" id="KW-0732">Signal</keyword>
<reference evidence="2" key="3">
    <citation type="submission" date="2018-07" db="EMBL/GenBank/DDBJ databases">
        <title>WGS assembly of Glycine max.</title>
        <authorList>
            <person name="Schmutz J."/>
            <person name="Cannon S."/>
            <person name="Schlueter J."/>
            <person name="Ma J."/>
            <person name="Mitros T."/>
            <person name="Nelson W."/>
            <person name="Hyten D."/>
            <person name="Song Q."/>
            <person name="Thelen J."/>
            <person name="Cheng J."/>
            <person name="Xu D."/>
            <person name="Hellsten U."/>
            <person name="May G."/>
            <person name="Yu Y."/>
            <person name="Sakurai T."/>
            <person name="Umezawa T."/>
            <person name="Bhattacharyya M."/>
            <person name="Sandhu D."/>
            <person name="Valliyodan B."/>
            <person name="Lindquist E."/>
            <person name="Peto M."/>
            <person name="Grant D."/>
            <person name="Shu S."/>
            <person name="Goodstein D."/>
            <person name="Barry K."/>
            <person name="Futrell-Griggs M."/>
            <person name="Abernathy B."/>
            <person name="Du J."/>
            <person name="Tian Z."/>
            <person name="Zhu L."/>
            <person name="Gill N."/>
            <person name="Joshi T."/>
            <person name="Libault M."/>
            <person name="Sethuraman A."/>
            <person name="Zhang X."/>
            <person name="Shinozaki K."/>
            <person name="Nguyen H."/>
            <person name="Wing R."/>
            <person name="Cregan P."/>
            <person name="Specht J."/>
            <person name="Grimwood J."/>
            <person name="Rokhsar D."/>
            <person name="Stacey G."/>
            <person name="Shoemaker R."/>
            <person name="Jackson S."/>
        </authorList>
    </citation>
    <scope>NUCLEOTIDE SEQUENCE</scope>
    <source>
        <tissue evidence="2">Callus</tissue>
    </source>
</reference>
<accession>A0A0R0I785</accession>
<feature type="chain" id="PRO_5014521745" evidence="1">
    <location>
        <begin position="24"/>
        <end position="76"/>
    </location>
</feature>
<keyword evidence="4" id="KW-1185">Reference proteome</keyword>
<name>A0A0R0I785_SOYBN</name>
<dbReference type="AlphaFoldDB" id="A0A0R0I785"/>
<evidence type="ECO:0000313" key="4">
    <source>
        <dbReference type="Proteomes" id="UP000008827"/>
    </source>
</evidence>
<evidence type="ECO:0000256" key="1">
    <source>
        <dbReference type="SAM" id="SignalP"/>
    </source>
</evidence>
<proteinExistence type="predicted"/>
<evidence type="ECO:0000313" key="2">
    <source>
        <dbReference type="EMBL" id="KRH38209.1"/>
    </source>
</evidence>
<reference evidence="2 3" key="1">
    <citation type="journal article" date="2010" name="Nature">
        <title>Genome sequence of the palaeopolyploid soybean.</title>
        <authorList>
            <person name="Schmutz J."/>
            <person name="Cannon S.B."/>
            <person name="Schlueter J."/>
            <person name="Ma J."/>
            <person name="Mitros T."/>
            <person name="Nelson W."/>
            <person name="Hyten D.L."/>
            <person name="Song Q."/>
            <person name="Thelen J.J."/>
            <person name="Cheng J."/>
            <person name="Xu D."/>
            <person name="Hellsten U."/>
            <person name="May G.D."/>
            <person name="Yu Y."/>
            <person name="Sakurai T."/>
            <person name="Umezawa T."/>
            <person name="Bhattacharyya M.K."/>
            <person name="Sandhu D."/>
            <person name="Valliyodan B."/>
            <person name="Lindquist E."/>
            <person name="Peto M."/>
            <person name="Grant D."/>
            <person name="Shu S."/>
            <person name="Goodstein D."/>
            <person name="Barry K."/>
            <person name="Futrell-Griggs M."/>
            <person name="Abernathy B."/>
            <person name="Du J."/>
            <person name="Tian Z."/>
            <person name="Zhu L."/>
            <person name="Gill N."/>
            <person name="Joshi T."/>
            <person name="Libault M."/>
            <person name="Sethuraman A."/>
            <person name="Zhang X.-C."/>
            <person name="Shinozaki K."/>
            <person name="Nguyen H.T."/>
            <person name="Wing R.A."/>
            <person name="Cregan P."/>
            <person name="Specht J."/>
            <person name="Grimwood J."/>
            <person name="Rokhsar D."/>
            <person name="Stacey G."/>
            <person name="Shoemaker R.C."/>
            <person name="Jackson S.A."/>
        </authorList>
    </citation>
    <scope>NUCLEOTIDE SEQUENCE [LARGE SCALE GENOMIC DNA]</scope>
    <source>
        <strain evidence="3">cv. Williams 82</strain>
        <tissue evidence="2">Callus</tissue>
    </source>
</reference>
<dbReference type="OMA" id="CHNKLSP"/>
<reference evidence="3" key="2">
    <citation type="submission" date="2018-02" db="UniProtKB">
        <authorList>
            <consortium name="EnsemblPlants"/>
        </authorList>
    </citation>
    <scope>IDENTIFICATION</scope>
    <source>
        <strain evidence="3">Williams 82</strain>
    </source>
</reference>